<evidence type="ECO:0000313" key="3">
    <source>
        <dbReference type="Proteomes" id="UP001434883"/>
    </source>
</evidence>
<accession>A0ABV0RJQ7</accession>
<protein>
    <submittedName>
        <fullName evidence="2">Uncharacterized protein</fullName>
    </submittedName>
</protein>
<evidence type="ECO:0000313" key="2">
    <source>
        <dbReference type="EMBL" id="MEQ2208382.1"/>
    </source>
</evidence>
<reference evidence="2 3" key="1">
    <citation type="submission" date="2021-06" db="EMBL/GenBank/DDBJ databases">
        <authorList>
            <person name="Palmer J.M."/>
        </authorList>
    </citation>
    <scope>NUCLEOTIDE SEQUENCE [LARGE SCALE GENOMIC DNA]</scope>
    <source>
        <strain evidence="2 3">XC_2019</strain>
        <tissue evidence="2">Muscle</tissue>
    </source>
</reference>
<organism evidence="2 3">
    <name type="scientific">Xenoophorus captivus</name>
    <dbReference type="NCBI Taxonomy" id="1517983"/>
    <lineage>
        <taxon>Eukaryota</taxon>
        <taxon>Metazoa</taxon>
        <taxon>Chordata</taxon>
        <taxon>Craniata</taxon>
        <taxon>Vertebrata</taxon>
        <taxon>Euteleostomi</taxon>
        <taxon>Actinopterygii</taxon>
        <taxon>Neopterygii</taxon>
        <taxon>Teleostei</taxon>
        <taxon>Neoteleostei</taxon>
        <taxon>Acanthomorphata</taxon>
        <taxon>Ovalentaria</taxon>
        <taxon>Atherinomorphae</taxon>
        <taxon>Cyprinodontiformes</taxon>
        <taxon>Goodeidae</taxon>
        <taxon>Xenoophorus</taxon>
    </lineage>
</organism>
<dbReference type="Proteomes" id="UP001434883">
    <property type="component" value="Unassembled WGS sequence"/>
</dbReference>
<feature type="region of interest" description="Disordered" evidence="1">
    <location>
        <begin position="1"/>
        <end position="23"/>
    </location>
</feature>
<proteinExistence type="predicted"/>
<gene>
    <name evidence="2" type="ORF">XENOCAPTIV_027626</name>
</gene>
<comment type="caution">
    <text evidence="2">The sequence shown here is derived from an EMBL/GenBank/DDBJ whole genome shotgun (WGS) entry which is preliminary data.</text>
</comment>
<evidence type="ECO:0000256" key="1">
    <source>
        <dbReference type="SAM" id="MobiDB-lite"/>
    </source>
</evidence>
<dbReference type="EMBL" id="JAHRIN010050485">
    <property type="protein sequence ID" value="MEQ2208382.1"/>
    <property type="molecule type" value="Genomic_DNA"/>
</dbReference>
<name>A0ABV0RJQ7_9TELE</name>
<sequence>MDLISELSQNIDSGSQTEQNLNRNRFNSTTRSLFFNRLWQNRAVAGPLGSPPEFSCSGLLEQLNILRNFLLSGVSSSSEDPEPQMNGRKCCLLTFSSHKDALPPSSAVLIRGNRTHRGAAEKHEGPGSAYASGIQLCLHNFCSQLSCIYQ</sequence>
<keyword evidence="3" id="KW-1185">Reference proteome</keyword>